<evidence type="ECO:0000313" key="3">
    <source>
        <dbReference type="EMBL" id="MCA6078552.1"/>
    </source>
</evidence>
<dbReference type="InterPro" id="IPR054168">
    <property type="entry name" value="PG_1098_Fer"/>
</dbReference>
<dbReference type="RefSeq" id="WP_225699409.1">
    <property type="nucleotide sequence ID" value="NZ_JAIXNE010000006.1"/>
</dbReference>
<accession>A0A9X1HXG3</accession>
<reference evidence="3" key="1">
    <citation type="submission" date="2021-09" db="EMBL/GenBank/DDBJ databases">
        <title>Fulvivirga sp. isolated from coastal sediment.</title>
        <authorList>
            <person name="Yu H."/>
        </authorList>
    </citation>
    <scope>NUCLEOTIDE SEQUENCE</scope>
    <source>
        <strain evidence="3">1062</strain>
    </source>
</reference>
<dbReference type="Pfam" id="PF22013">
    <property type="entry name" value="PG_1098_Fer"/>
    <property type="match status" value="1"/>
</dbReference>
<keyword evidence="4" id="KW-1185">Reference proteome</keyword>
<evidence type="ECO:0000313" key="4">
    <source>
        <dbReference type="Proteomes" id="UP001139409"/>
    </source>
</evidence>
<dbReference type="GO" id="GO:0008168">
    <property type="term" value="F:methyltransferase activity"/>
    <property type="evidence" value="ECO:0007669"/>
    <property type="project" value="UniProtKB-KW"/>
</dbReference>
<dbReference type="EMBL" id="JAIXNE010000006">
    <property type="protein sequence ID" value="MCA6078552.1"/>
    <property type="molecule type" value="Genomic_DNA"/>
</dbReference>
<comment type="caution">
    <text evidence="3">The sequence shown here is derived from an EMBL/GenBank/DDBJ whole genome shotgun (WGS) entry which is preliminary data.</text>
</comment>
<proteinExistence type="predicted"/>
<feature type="domain" description="PG-1098 ferredoxin-like" evidence="2">
    <location>
        <begin position="286"/>
        <end position="328"/>
    </location>
</feature>
<dbReference type="Pfam" id="PF18096">
    <property type="entry name" value="Thump_like"/>
    <property type="match status" value="1"/>
</dbReference>
<dbReference type="SUPFAM" id="SSF53335">
    <property type="entry name" value="S-adenosyl-L-methionine-dependent methyltransferases"/>
    <property type="match status" value="1"/>
</dbReference>
<gene>
    <name evidence="3" type="ORF">LDX50_27000</name>
</gene>
<protein>
    <submittedName>
        <fullName evidence="3">Class I SAM-dependent methyltransferase</fullName>
    </submittedName>
</protein>
<dbReference type="GO" id="GO:0032259">
    <property type="term" value="P:methylation"/>
    <property type="evidence" value="ECO:0007669"/>
    <property type="project" value="UniProtKB-KW"/>
</dbReference>
<dbReference type="InterPro" id="IPR041497">
    <property type="entry name" value="Thump-like"/>
</dbReference>
<dbReference type="Proteomes" id="UP001139409">
    <property type="component" value="Unassembled WGS sequence"/>
</dbReference>
<evidence type="ECO:0000259" key="2">
    <source>
        <dbReference type="Pfam" id="PF22013"/>
    </source>
</evidence>
<dbReference type="Gene3D" id="3.40.50.150">
    <property type="entry name" value="Vaccinia Virus protein VP39"/>
    <property type="match status" value="1"/>
</dbReference>
<keyword evidence="3" id="KW-0489">Methyltransferase</keyword>
<evidence type="ECO:0000259" key="1">
    <source>
        <dbReference type="Pfam" id="PF18096"/>
    </source>
</evidence>
<organism evidence="3 4">
    <name type="scientific">Fulvivirga sedimenti</name>
    <dbReference type="NCBI Taxonomy" id="2879465"/>
    <lineage>
        <taxon>Bacteria</taxon>
        <taxon>Pseudomonadati</taxon>
        <taxon>Bacteroidota</taxon>
        <taxon>Cytophagia</taxon>
        <taxon>Cytophagales</taxon>
        <taxon>Fulvivirgaceae</taxon>
        <taxon>Fulvivirga</taxon>
    </lineage>
</organism>
<dbReference type="AlphaFoldDB" id="A0A9X1HXG3"/>
<dbReference type="InterPro" id="IPR029063">
    <property type="entry name" value="SAM-dependent_MTases_sf"/>
</dbReference>
<sequence>MHAGEWLDALASQEAQEFMRANENEDPFSLSLRFQEIAGIPISILASQIRSRQKARTKLPEWASHDCIVFPPAENLEQASSEQTARFKSTLIRGDRFVDLTGGSGIDSFYISQNFRSSIYVEEQPELCAIAEHNFRCLNQEIEVLNLPAERFLEQFTVTKEMTFFLDPSRRDSDKRRVFRLEDCSPDARKICAQISEQNGHCLLKLSPMLDIEQARRELLNRVAKIWIVALDGEVKELLFLTQPQPEDNPLYTATDLNLNGGCQQFEFRRSEEENAYSEYTDSGLYLYESSAALRKAGAFKILSGHFNLKKVAPNTHLYFSGEFYPDFQGRVFRVLDILPYQPKKLSSRIGSEKANITIRNFPEEVAQIRRRSKLRDGGDLYLFCYTDQHDRKMVAVCKKA</sequence>
<feature type="domain" description="THUMP-like" evidence="1">
    <location>
        <begin position="330"/>
        <end position="400"/>
    </location>
</feature>
<dbReference type="Gene3D" id="1.10.10.1110">
    <property type="entry name" value="Methyltransferase PG1098, N-terminal domain"/>
    <property type="match status" value="1"/>
</dbReference>
<keyword evidence="3" id="KW-0808">Transferase</keyword>
<name>A0A9X1HXG3_9BACT</name>